<evidence type="ECO:0000256" key="5">
    <source>
        <dbReference type="ARBA" id="ARBA00013346"/>
    </source>
</evidence>
<dbReference type="Pfam" id="PF08242">
    <property type="entry name" value="Methyltransf_12"/>
    <property type="match status" value="1"/>
</dbReference>
<evidence type="ECO:0000256" key="9">
    <source>
        <dbReference type="ARBA" id="ARBA00022691"/>
    </source>
</evidence>
<dbReference type="SUPFAM" id="SSF53335">
    <property type="entry name" value="S-adenosyl-L-methionine-dependent methyltransferases"/>
    <property type="match status" value="2"/>
</dbReference>
<protein>
    <recommendedName>
        <fullName evidence="5">Protein-L-isoaspartate O-methyltransferase</fullName>
        <ecNumber evidence="4">2.1.1.77</ecNumber>
    </recommendedName>
    <alternativeName>
        <fullName evidence="13">L-isoaspartyl protein carboxyl methyltransferase</fullName>
    </alternativeName>
    <alternativeName>
        <fullName evidence="11">Protein L-isoaspartyl methyltransferase</fullName>
    </alternativeName>
    <alternativeName>
        <fullName evidence="12">Protein-beta-aspartate methyltransferase</fullName>
    </alternativeName>
</protein>
<dbReference type="InterPro" id="IPR029063">
    <property type="entry name" value="SAM-dependent_MTases_sf"/>
</dbReference>
<dbReference type="RefSeq" id="WP_346172580.1">
    <property type="nucleotide sequence ID" value="NZ_BAAASD010000001.1"/>
</dbReference>
<dbReference type="PANTHER" id="PTHR11579:SF0">
    <property type="entry name" value="PROTEIN-L-ISOASPARTATE(D-ASPARTATE) O-METHYLTRANSFERASE"/>
    <property type="match status" value="1"/>
</dbReference>
<keyword evidence="7" id="KW-0489">Methyltransferase</keyword>
<keyword evidence="6" id="KW-0963">Cytoplasm</keyword>
<evidence type="ECO:0000256" key="4">
    <source>
        <dbReference type="ARBA" id="ARBA00011890"/>
    </source>
</evidence>
<name>A0ABN3FAG8_9ACTN</name>
<dbReference type="PANTHER" id="PTHR11579">
    <property type="entry name" value="PROTEIN-L-ISOASPARTATE O-METHYLTRANSFERASE"/>
    <property type="match status" value="1"/>
</dbReference>
<dbReference type="NCBIfam" id="TIGR04364">
    <property type="entry name" value="methyltran_FxLD"/>
    <property type="match status" value="1"/>
</dbReference>
<evidence type="ECO:0000313" key="16">
    <source>
        <dbReference type="Proteomes" id="UP001500253"/>
    </source>
</evidence>
<evidence type="ECO:0000256" key="12">
    <source>
        <dbReference type="ARBA" id="ARBA00031323"/>
    </source>
</evidence>
<evidence type="ECO:0000256" key="7">
    <source>
        <dbReference type="ARBA" id="ARBA00022603"/>
    </source>
</evidence>
<proteinExistence type="inferred from homology"/>
<dbReference type="InterPro" id="IPR013217">
    <property type="entry name" value="Methyltransf_12"/>
</dbReference>
<keyword evidence="10" id="KW-0378">Hydrolase</keyword>
<evidence type="ECO:0000256" key="8">
    <source>
        <dbReference type="ARBA" id="ARBA00022679"/>
    </source>
</evidence>
<evidence type="ECO:0000313" key="15">
    <source>
        <dbReference type="EMBL" id="GAA2324918.1"/>
    </source>
</evidence>
<accession>A0ABN3FAG8</accession>
<sequence>MGYTRNDWSEYYGGGRGFRRLGDEERDLLVEHAPAPEGGRALDIGCGTGELSGYLASLGYTVDGVDFAEGALERARAEHTGVAGVRWLCLDVEHDDLADLADGGYALVVLRLCIAFIRDRARVLRRLAARLRDSGVLVIITPVVEHTADERRHAALDERELAALTDGFEHAERFDAEGLALLVLRGPAGSFSAEEKLRPEPQAVFGAAVVVTDASGRVLLGRSTRDMWELPAGRVETGEAAQVAAVRELAEETGLMARVEDAHVITVLHDDRLDVRRVTAVVRVTTWSGELGLREPHRFVRWEWHDVNTLGTLGKIFAPSAQALSAVWPGVLPGLPPTHSYACSTAIPPVPGEPAEAGRLRERMADLVTEKGWAPSPRVRAALREVPRHRFVPEAPLEAAYHDDLAVVTVRESPRTALSSVSAAWLQADMIEQLRLEPGGTVLEVGSGGYNAELLAHVLGERGRVVTVDVDPYVVHRTQRLCAEAGSGRVTAVLGDGGLGAPGQVPVHGFDGIVITHNASDVAPAWREQLAEGARLVVPLAMGGYTRSLTLVRRGDVLHCEHWTYCGFVRDRGAAARATPAVPLAGGDVTVRWEDGEPGDTSGLEKALRGPRRELTTGLVVRGIFNFETLQIYAATTLPGFCRLAAPEGSTLIAQQDAAAMLSDGSLAYLTHRKIKDAPDPADRLTEFFIHAYGPAADQLAERFADRVRTWDQMVRESGYPPLTIHPAGTPNGQLPTGDVLDKPSARLVFQWPGRVRDRAQGLLAAGGQPGP</sequence>
<comment type="similarity">
    <text evidence="3">Belongs to the Nudix hydrolase family.</text>
</comment>
<dbReference type="EC" id="2.1.1.77" evidence="4"/>
<dbReference type="InterPro" id="IPR020084">
    <property type="entry name" value="NUDIX_hydrolase_CS"/>
</dbReference>
<gene>
    <name evidence="15" type="ORF">GCM10010246_02260</name>
</gene>
<dbReference type="InterPro" id="IPR020476">
    <property type="entry name" value="Nudix_hydrolase"/>
</dbReference>
<dbReference type="Gene3D" id="3.90.79.10">
    <property type="entry name" value="Nucleoside Triphosphate Pyrophosphohydrolase"/>
    <property type="match status" value="1"/>
</dbReference>
<evidence type="ECO:0000256" key="6">
    <source>
        <dbReference type="ARBA" id="ARBA00022490"/>
    </source>
</evidence>
<dbReference type="PROSITE" id="PS00893">
    <property type="entry name" value="NUDIX_BOX"/>
    <property type="match status" value="1"/>
</dbReference>
<dbReference type="InterPro" id="IPR000682">
    <property type="entry name" value="PCMT"/>
</dbReference>
<evidence type="ECO:0000256" key="10">
    <source>
        <dbReference type="ARBA" id="ARBA00022801"/>
    </source>
</evidence>
<keyword evidence="16" id="KW-1185">Reference proteome</keyword>
<dbReference type="SUPFAM" id="SSF55811">
    <property type="entry name" value="Nudix"/>
    <property type="match status" value="1"/>
</dbReference>
<dbReference type="InterPro" id="IPR015797">
    <property type="entry name" value="NUDIX_hydrolase-like_dom_sf"/>
</dbReference>
<keyword evidence="8" id="KW-0808">Transferase</keyword>
<evidence type="ECO:0000256" key="1">
    <source>
        <dbReference type="ARBA" id="ARBA00004496"/>
    </source>
</evidence>
<dbReference type="Gene3D" id="3.40.50.150">
    <property type="entry name" value="Vaccinia Virus protein VP39"/>
    <property type="match status" value="2"/>
</dbReference>
<dbReference type="Proteomes" id="UP001500253">
    <property type="component" value="Unassembled WGS sequence"/>
</dbReference>
<evidence type="ECO:0000256" key="11">
    <source>
        <dbReference type="ARBA" id="ARBA00030757"/>
    </source>
</evidence>
<reference evidence="15 16" key="1">
    <citation type="journal article" date="2019" name="Int. J. Syst. Evol. Microbiol.">
        <title>The Global Catalogue of Microorganisms (GCM) 10K type strain sequencing project: providing services to taxonomists for standard genome sequencing and annotation.</title>
        <authorList>
            <consortium name="The Broad Institute Genomics Platform"/>
            <consortium name="The Broad Institute Genome Sequencing Center for Infectious Disease"/>
            <person name="Wu L."/>
            <person name="Ma J."/>
        </authorList>
    </citation>
    <scope>NUCLEOTIDE SEQUENCE [LARGE SCALE GENOMIC DNA]</scope>
    <source>
        <strain evidence="15 16">JCM 4316</strain>
    </source>
</reference>
<dbReference type="Pfam" id="PF00293">
    <property type="entry name" value="NUDIX"/>
    <property type="match status" value="1"/>
</dbReference>
<evidence type="ECO:0000256" key="3">
    <source>
        <dbReference type="ARBA" id="ARBA00005582"/>
    </source>
</evidence>
<dbReference type="EMBL" id="BAAASD010000001">
    <property type="protein sequence ID" value="GAA2324918.1"/>
    <property type="molecule type" value="Genomic_DNA"/>
</dbReference>
<comment type="similarity">
    <text evidence="2">Belongs to the methyltransferase superfamily. L-isoaspartyl/D-aspartyl protein methyltransferase family.</text>
</comment>
<comment type="caution">
    <text evidence="15">The sequence shown here is derived from an EMBL/GenBank/DDBJ whole genome shotgun (WGS) entry which is preliminary data.</text>
</comment>
<dbReference type="PRINTS" id="PR00502">
    <property type="entry name" value="NUDIXFAMILY"/>
</dbReference>
<dbReference type="PROSITE" id="PS51462">
    <property type="entry name" value="NUDIX"/>
    <property type="match status" value="1"/>
</dbReference>
<evidence type="ECO:0000256" key="2">
    <source>
        <dbReference type="ARBA" id="ARBA00005369"/>
    </source>
</evidence>
<feature type="domain" description="Nudix hydrolase" evidence="14">
    <location>
        <begin position="200"/>
        <end position="331"/>
    </location>
</feature>
<evidence type="ECO:0000259" key="14">
    <source>
        <dbReference type="PROSITE" id="PS51462"/>
    </source>
</evidence>
<dbReference type="InterPro" id="IPR000086">
    <property type="entry name" value="NUDIX_hydrolase_dom"/>
</dbReference>
<dbReference type="InterPro" id="IPR027573">
    <property type="entry name" value="Methyltran_FxLD"/>
</dbReference>
<organism evidence="15 16">
    <name type="scientific">Streptomyces cuspidosporus</name>
    <dbReference type="NCBI Taxonomy" id="66882"/>
    <lineage>
        <taxon>Bacteria</taxon>
        <taxon>Bacillati</taxon>
        <taxon>Actinomycetota</taxon>
        <taxon>Actinomycetes</taxon>
        <taxon>Kitasatosporales</taxon>
        <taxon>Streptomycetaceae</taxon>
        <taxon>Streptomyces</taxon>
    </lineage>
</organism>
<dbReference type="CDD" id="cd02440">
    <property type="entry name" value="AdoMet_MTases"/>
    <property type="match status" value="2"/>
</dbReference>
<dbReference type="Pfam" id="PF01135">
    <property type="entry name" value="PCMT"/>
    <property type="match status" value="1"/>
</dbReference>
<keyword evidence="9" id="KW-0949">S-adenosyl-L-methionine</keyword>
<evidence type="ECO:0000256" key="13">
    <source>
        <dbReference type="ARBA" id="ARBA00031350"/>
    </source>
</evidence>
<comment type="subcellular location">
    <subcellularLocation>
        <location evidence="1">Cytoplasm</location>
    </subcellularLocation>
</comment>